<proteinExistence type="inferred from homology"/>
<dbReference type="EC" id="2.7.1.180" evidence="1 10"/>
<evidence type="ECO:0000256" key="1">
    <source>
        <dbReference type="ARBA" id="ARBA00011955"/>
    </source>
</evidence>
<evidence type="ECO:0000256" key="4">
    <source>
        <dbReference type="ARBA" id="ARBA00022679"/>
    </source>
</evidence>
<comment type="cofactor">
    <cofactor evidence="11">
        <name>Mg(2+)</name>
        <dbReference type="ChEBI" id="CHEBI:18420"/>
    </cofactor>
    <cofactor evidence="11">
        <name>Mn(2+)</name>
        <dbReference type="ChEBI" id="CHEBI:29035"/>
    </cofactor>
    <text evidence="11">Magnesium. Can also use manganese.</text>
</comment>
<feature type="region of interest" description="Disordered" evidence="12">
    <location>
        <begin position="327"/>
        <end position="347"/>
    </location>
</feature>
<dbReference type="GO" id="GO:0016740">
    <property type="term" value="F:transferase activity"/>
    <property type="evidence" value="ECO:0007669"/>
    <property type="project" value="UniProtKB-UniRule"/>
</dbReference>
<dbReference type="SUPFAM" id="SSF143631">
    <property type="entry name" value="ApbE-like"/>
    <property type="match status" value="1"/>
</dbReference>
<dbReference type="PANTHER" id="PTHR30040">
    <property type="entry name" value="THIAMINE BIOSYNTHESIS LIPOPROTEIN APBE"/>
    <property type="match status" value="1"/>
</dbReference>
<feature type="signal peptide" evidence="13">
    <location>
        <begin position="1"/>
        <end position="21"/>
    </location>
</feature>
<keyword evidence="3 10" id="KW-0285">Flavoprotein</keyword>
<dbReference type="InterPro" id="IPR003374">
    <property type="entry name" value="ApbE-like_sf"/>
</dbReference>
<gene>
    <name evidence="14" type="ORF">NT6N_20860</name>
</gene>
<feature type="binding site" evidence="11">
    <location>
        <position position="174"/>
    </location>
    <ligand>
        <name>Mg(2+)</name>
        <dbReference type="ChEBI" id="CHEBI:18420"/>
    </ligand>
</feature>
<keyword evidence="4 10" id="KW-0808">Transferase</keyword>
<feature type="chain" id="PRO_5043736818" description="FAD:protein FMN transferase" evidence="13">
    <location>
        <begin position="22"/>
        <end position="347"/>
    </location>
</feature>
<dbReference type="KEGG" id="osu:NT6N_20860"/>
<evidence type="ECO:0000256" key="8">
    <source>
        <dbReference type="ARBA" id="ARBA00031306"/>
    </source>
</evidence>
<evidence type="ECO:0000256" key="11">
    <source>
        <dbReference type="PIRSR" id="PIRSR006268-2"/>
    </source>
</evidence>
<dbReference type="InterPro" id="IPR024932">
    <property type="entry name" value="ApbE"/>
</dbReference>
<evidence type="ECO:0000256" key="10">
    <source>
        <dbReference type="PIRNR" id="PIRNR006268"/>
    </source>
</evidence>
<evidence type="ECO:0000256" key="9">
    <source>
        <dbReference type="ARBA" id="ARBA00048540"/>
    </source>
</evidence>
<name>A0AAT9FM10_9BACT</name>
<keyword evidence="7 10" id="KW-0460">Magnesium</keyword>
<evidence type="ECO:0000313" key="14">
    <source>
        <dbReference type="EMBL" id="BDS07046.1"/>
    </source>
</evidence>
<dbReference type="Gene3D" id="3.10.520.10">
    <property type="entry name" value="ApbE-like domains"/>
    <property type="match status" value="1"/>
</dbReference>
<evidence type="ECO:0000256" key="2">
    <source>
        <dbReference type="ARBA" id="ARBA00016337"/>
    </source>
</evidence>
<protein>
    <recommendedName>
        <fullName evidence="2 10">FAD:protein FMN transferase</fullName>
        <ecNumber evidence="1 10">2.7.1.180</ecNumber>
    </recommendedName>
    <alternativeName>
        <fullName evidence="8 10">Flavin transferase</fullName>
    </alternativeName>
</protein>
<dbReference type="GO" id="GO:0046872">
    <property type="term" value="F:metal ion binding"/>
    <property type="evidence" value="ECO:0007669"/>
    <property type="project" value="UniProtKB-UniRule"/>
</dbReference>
<keyword evidence="5 10" id="KW-0479">Metal-binding</keyword>
<comment type="similarity">
    <text evidence="10">Belongs to the ApbE family.</text>
</comment>
<accession>A0AAT9FM10</accession>
<dbReference type="AlphaFoldDB" id="A0AAT9FM10"/>
<dbReference type="EMBL" id="AP026866">
    <property type="protein sequence ID" value="BDS07046.1"/>
    <property type="molecule type" value="Genomic_DNA"/>
</dbReference>
<organism evidence="14">
    <name type="scientific">Oceaniferula spumae</name>
    <dbReference type="NCBI Taxonomy" id="2979115"/>
    <lineage>
        <taxon>Bacteria</taxon>
        <taxon>Pseudomonadati</taxon>
        <taxon>Verrucomicrobiota</taxon>
        <taxon>Verrucomicrobiia</taxon>
        <taxon>Verrucomicrobiales</taxon>
        <taxon>Verrucomicrobiaceae</taxon>
        <taxon>Oceaniferula</taxon>
    </lineage>
</organism>
<sequence>MAVRHLIACLLSVCAMVEVCAVEKNPALERYHFQAALMGTRFQIVLYGKDQETATKAANAAFAIGKEVEKACSDYDVTSELMTLMKPPASQKVSALLADVLEKSLAIAEETNGAFDPTLGGHSWNWRRARTREKLPTDEAIAAAIKISGWQHLTITKDKQVRKAIPGMKLDLGGIAKGYAADRMLEILRNNGIKRATVAAGGDVRLGDAPPNTNGWKVGLKTLASDPNEPQTRHPYLVLSNCAVSTSGDLHQFIEIDGLRYSHIVDPATGLGLTRRVSATVVALTATRSDALATACCVSPELAKSMLEKDGVEKLLVITHDPDSDLTQTSSANFPKIHQPKTVPVEK</sequence>
<keyword evidence="6 10" id="KW-0274">FAD</keyword>
<comment type="catalytic activity">
    <reaction evidence="9 10">
        <text>L-threonyl-[protein] + FAD = FMN-L-threonyl-[protein] + AMP + H(+)</text>
        <dbReference type="Rhea" id="RHEA:36847"/>
        <dbReference type="Rhea" id="RHEA-COMP:11060"/>
        <dbReference type="Rhea" id="RHEA-COMP:11061"/>
        <dbReference type="ChEBI" id="CHEBI:15378"/>
        <dbReference type="ChEBI" id="CHEBI:30013"/>
        <dbReference type="ChEBI" id="CHEBI:57692"/>
        <dbReference type="ChEBI" id="CHEBI:74257"/>
        <dbReference type="ChEBI" id="CHEBI:456215"/>
        <dbReference type="EC" id="2.7.1.180"/>
    </reaction>
</comment>
<evidence type="ECO:0000256" key="12">
    <source>
        <dbReference type="SAM" id="MobiDB-lite"/>
    </source>
</evidence>
<evidence type="ECO:0000256" key="3">
    <source>
        <dbReference type="ARBA" id="ARBA00022630"/>
    </source>
</evidence>
<evidence type="ECO:0000256" key="5">
    <source>
        <dbReference type="ARBA" id="ARBA00022723"/>
    </source>
</evidence>
<dbReference type="PANTHER" id="PTHR30040:SF2">
    <property type="entry name" value="FAD:PROTEIN FMN TRANSFERASE"/>
    <property type="match status" value="1"/>
</dbReference>
<evidence type="ECO:0000256" key="6">
    <source>
        <dbReference type="ARBA" id="ARBA00022827"/>
    </source>
</evidence>
<evidence type="ECO:0000256" key="13">
    <source>
        <dbReference type="SAM" id="SignalP"/>
    </source>
</evidence>
<feature type="binding site" evidence="11">
    <location>
        <position position="294"/>
    </location>
    <ligand>
        <name>Mg(2+)</name>
        <dbReference type="ChEBI" id="CHEBI:18420"/>
    </ligand>
</feature>
<dbReference type="Pfam" id="PF02424">
    <property type="entry name" value="ApbE"/>
    <property type="match status" value="1"/>
</dbReference>
<reference evidence="14" key="1">
    <citation type="submission" date="2024-07" db="EMBL/GenBank/DDBJ databases">
        <title>Complete genome sequence of Verrucomicrobiaceae bacterium NT6N.</title>
        <authorList>
            <person name="Huang C."/>
            <person name="Takami H."/>
            <person name="Hamasaki K."/>
        </authorList>
    </citation>
    <scope>NUCLEOTIDE SEQUENCE</scope>
    <source>
        <strain evidence="14">NT6N</strain>
    </source>
</reference>
<keyword evidence="13" id="KW-0732">Signal</keyword>
<feature type="binding site" evidence="11">
    <location>
        <position position="290"/>
    </location>
    <ligand>
        <name>Mg(2+)</name>
        <dbReference type="ChEBI" id="CHEBI:18420"/>
    </ligand>
</feature>
<dbReference type="PIRSF" id="PIRSF006268">
    <property type="entry name" value="ApbE"/>
    <property type="match status" value="1"/>
</dbReference>
<evidence type="ECO:0000256" key="7">
    <source>
        <dbReference type="ARBA" id="ARBA00022842"/>
    </source>
</evidence>